<feature type="domain" description="DUF4178" evidence="1">
    <location>
        <begin position="31"/>
        <end position="167"/>
    </location>
</feature>
<evidence type="ECO:0000313" key="3">
    <source>
        <dbReference type="Proteomes" id="UP000295636"/>
    </source>
</evidence>
<dbReference type="RefSeq" id="WP_133231035.1">
    <property type="nucleotide sequence ID" value="NZ_SMRT01000009.1"/>
</dbReference>
<dbReference type="EMBL" id="SMRT01000009">
    <property type="protein sequence ID" value="TDF95852.1"/>
    <property type="molecule type" value="Genomic_DNA"/>
</dbReference>
<gene>
    <name evidence="2" type="ORF">E1757_19190</name>
</gene>
<dbReference type="InterPro" id="IPR025235">
    <property type="entry name" value="DUF4178"/>
</dbReference>
<keyword evidence="3" id="KW-1185">Reference proteome</keyword>
<evidence type="ECO:0000259" key="1">
    <source>
        <dbReference type="Pfam" id="PF13785"/>
    </source>
</evidence>
<dbReference type="AlphaFoldDB" id="A0A4R5KL06"/>
<accession>A0A4R5KL06</accession>
<comment type="caution">
    <text evidence="2">The sequence shown here is derived from an EMBL/GenBank/DDBJ whole genome shotgun (WGS) entry which is preliminary data.</text>
</comment>
<dbReference type="Pfam" id="PF13785">
    <property type="entry name" value="DUF4178"/>
    <property type="match status" value="1"/>
</dbReference>
<dbReference type="OrthoDB" id="2381171at2"/>
<evidence type="ECO:0000313" key="2">
    <source>
        <dbReference type="EMBL" id="TDF95852.1"/>
    </source>
</evidence>
<name>A0A4R5KL06_9BACL</name>
<dbReference type="Proteomes" id="UP000295636">
    <property type="component" value="Unassembled WGS sequence"/>
</dbReference>
<reference evidence="2 3" key="1">
    <citation type="submission" date="2019-03" db="EMBL/GenBank/DDBJ databases">
        <title>This is whole genome sequence of Paenibacillus sp MS74 strain.</title>
        <authorList>
            <person name="Trinh H.N."/>
        </authorList>
    </citation>
    <scope>NUCLEOTIDE SEQUENCE [LARGE SCALE GENOMIC DNA]</scope>
    <source>
        <strain evidence="2 3">MS74</strain>
    </source>
</reference>
<sequence>MSIWKRVGSIIKSNKEQPQPVKASNPIEDSQVGDIINVDLEEYIVSGKLVYFDRGFPPHRIVYYLQNGSEISSLLIEKGRSYECFVCHFVEGALDDPNDVPTELDVNGEVTYSLENQRTDLVRAEGRTDFRANDEVILWRYFGSEGRYFFLQWQDGKFVAMEGTKTPAGQIKFMKGSL</sequence>
<protein>
    <submittedName>
        <fullName evidence="2">DUF4178 domain-containing protein</fullName>
    </submittedName>
</protein>
<proteinExistence type="predicted"/>
<organism evidence="2 3">
    <name type="scientific">Paenibacillus piri</name>
    <dbReference type="NCBI Taxonomy" id="2547395"/>
    <lineage>
        <taxon>Bacteria</taxon>
        <taxon>Bacillati</taxon>
        <taxon>Bacillota</taxon>
        <taxon>Bacilli</taxon>
        <taxon>Bacillales</taxon>
        <taxon>Paenibacillaceae</taxon>
        <taxon>Paenibacillus</taxon>
    </lineage>
</organism>